<name>A0A7W3SPR8_9BACL</name>
<keyword evidence="2" id="KW-1185">Reference proteome</keyword>
<accession>A0A7W3SPR8</accession>
<dbReference type="EMBL" id="JACJIP010000001">
    <property type="protein sequence ID" value="MBA9083819.1"/>
    <property type="molecule type" value="Genomic_DNA"/>
</dbReference>
<sequence length="46" mass="5455">MNGEVKLTNDKQNVTRYFRKIKFIENDRVVVHVQSVVRLPQVSLQK</sequence>
<dbReference type="AlphaFoldDB" id="A0A7W3SPR8"/>
<dbReference type="Proteomes" id="UP000567067">
    <property type="component" value="Unassembled WGS sequence"/>
</dbReference>
<reference evidence="1 2" key="1">
    <citation type="submission" date="2020-08" db="EMBL/GenBank/DDBJ databases">
        <title>Genomic Encyclopedia of Type Strains, Phase III (KMG-III): the genomes of soil and plant-associated and newly described type strains.</title>
        <authorList>
            <person name="Whitman W."/>
        </authorList>
    </citation>
    <scope>NUCLEOTIDE SEQUENCE [LARGE SCALE GENOMIC DNA]</scope>
    <source>
        <strain evidence="1 2">CECT 8693</strain>
    </source>
</reference>
<comment type="caution">
    <text evidence="1">The sequence shown here is derived from an EMBL/GenBank/DDBJ whole genome shotgun (WGS) entry which is preliminary data.</text>
</comment>
<proteinExistence type="predicted"/>
<evidence type="ECO:0000313" key="2">
    <source>
        <dbReference type="Proteomes" id="UP000567067"/>
    </source>
</evidence>
<gene>
    <name evidence="1" type="ORF">FHR92_000262</name>
</gene>
<protein>
    <submittedName>
        <fullName evidence="1">Uncharacterized protein</fullName>
    </submittedName>
</protein>
<evidence type="ECO:0000313" key="1">
    <source>
        <dbReference type="EMBL" id="MBA9083819.1"/>
    </source>
</evidence>
<organism evidence="1 2">
    <name type="scientific">Fontibacillus solani</name>
    <dbReference type="NCBI Taxonomy" id="1572857"/>
    <lineage>
        <taxon>Bacteria</taxon>
        <taxon>Bacillati</taxon>
        <taxon>Bacillota</taxon>
        <taxon>Bacilli</taxon>
        <taxon>Bacillales</taxon>
        <taxon>Paenibacillaceae</taxon>
        <taxon>Fontibacillus</taxon>
    </lineage>
</organism>